<feature type="domain" description="Factor H binding protein-like C-terminal" evidence="3">
    <location>
        <begin position="160"/>
        <end position="255"/>
    </location>
</feature>
<feature type="chain" id="PRO_5047017576" evidence="2">
    <location>
        <begin position="25"/>
        <end position="276"/>
    </location>
</feature>
<gene>
    <name evidence="4" type="ORF">MB824_10690</name>
</gene>
<evidence type="ECO:0000313" key="5">
    <source>
        <dbReference type="Proteomes" id="UP001298424"/>
    </source>
</evidence>
<evidence type="ECO:0000313" key="4">
    <source>
        <dbReference type="EMBL" id="MCG6504961.1"/>
    </source>
</evidence>
<evidence type="ECO:0000259" key="3">
    <source>
        <dbReference type="Pfam" id="PF08794"/>
    </source>
</evidence>
<reference evidence="4 5" key="1">
    <citation type="submission" date="2022-02" db="EMBL/GenBank/DDBJ databases">
        <title>Genome sequence data of Kingella unionensis sp. nov. strain CICC 24913 (CCUG 75125).</title>
        <authorList>
            <person name="Xiao M."/>
        </authorList>
    </citation>
    <scope>NUCLEOTIDE SEQUENCE [LARGE SCALE GENOMIC DNA]</scope>
    <source>
        <strain evidence="4 5">CICC 24913</strain>
    </source>
</reference>
<dbReference type="Pfam" id="PF08794">
    <property type="entry name" value="FHBP_C"/>
    <property type="match status" value="1"/>
</dbReference>
<comment type="caution">
    <text evidence="4">The sequence shown here is derived from an EMBL/GenBank/DDBJ whole genome shotgun (WGS) entry which is preliminary data.</text>
</comment>
<keyword evidence="5" id="KW-1185">Reference proteome</keyword>
<evidence type="ECO:0000256" key="1">
    <source>
        <dbReference type="ARBA" id="ARBA00004442"/>
    </source>
</evidence>
<keyword evidence="2" id="KW-0732">Signal</keyword>
<protein>
    <submittedName>
        <fullName evidence="4">Factor H binding family protein</fullName>
    </submittedName>
</protein>
<dbReference type="EMBL" id="JAKOOW010000037">
    <property type="protein sequence ID" value="MCG6504961.1"/>
    <property type="molecule type" value="Genomic_DNA"/>
</dbReference>
<accession>A0ABS9NQ80</accession>
<dbReference type="RefSeq" id="WP_238748523.1">
    <property type="nucleotide sequence ID" value="NZ_JAKOOW010000037.1"/>
</dbReference>
<sequence length="276" mass="29719">MKTSHTLGMIAVALVLSACGSAGRGLGGALLSPFDPKPGGYATLNLGGDNGNAIIKKDETIRIHDAEKGGTKSYNANDKFDISHKKQNKITSLGFELLNANKQKVESGELDIYKLSYSAVVGKRIQKRFDGTTGEEIKNFNPYSTVESVQGRFTKEAEKPKSGIVNYQGIAFAGQDNQGRLNYNINFGNNTGSGTITGLKGEFHKQTIELAQADLTKRSSNYYGLSGDAKINGNNRGEYHLNLFGPKADEVAGRVNIRDLNQNTSHSIGIGGKRTN</sequence>
<comment type="subcellular location">
    <subcellularLocation>
        <location evidence="1">Cell outer membrane</location>
    </subcellularLocation>
</comment>
<name>A0ABS9NQ80_9NEIS</name>
<proteinExistence type="predicted"/>
<dbReference type="InterPro" id="IPR011250">
    <property type="entry name" value="OMP/PagP_B-barrel"/>
</dbReference>
<dbReference type="Gene3D" id="2.60.40.1980">
    <property type="match status" value="1"/>
</dbReference>
<organism evidence="4 5">
    <name type="scientific">Kingella pumchi</name>
    <dbReference type="NCBI Taxonomy" id="2779506"/>
    <lineage>
        <taxon>Bacteria</taxon>
        <taxon>Pseudomonadati</taxon>
        <taxon>Pseudomonadota</taxon>
        <taxon>Betaproteobacteria</taxon>
        <taxon>Neisseriales</taxon>
        <taxon>Neisseriaceae</taxon>
        <taxon>Kingella</taxon>
    </lineage>
</organism>
<dbReference type="Proteomes" id="UP001298424">
    <property type="component" value="Unassembled WGS sequence"/>
</dbReference>
<dbReference type="PROSITE" id="PS51257">
    <property type="entry name" value="PROKAR_LIPOPROTEIN"/>
    <property type="match status" value="1"/>
</dbReference>
<evidence type="ECO:0000256" key="2">
    <source>
        <dbReference type="SAM" id="SignalP"/>
    </source>
</evidence>
<feature type="signal peptide" evidence="2">
    <location>
        <begin position="1"/>
        <end position="24"/>
    </location>
</feature>
<dbReference type="InterPro" id="IPR014902">
    <property type="entry name" value="FHBP-like_C"/>
</dbReference>
<dbReference type="Gene3D" id="2.40.160.90">
    <property type="match status" value="1"/>
</dbReference>
<dbReference type="SUPFAM" id="SSF56925">
    <property type="entry name" value="OMPA-like"/>
    <property type="match status" value="1"/>
</dbReference>